<dbReference type="STRING" id="1392247.A0A3N4KZK9"/>
<reference evidence="3 4" key="1">
    <citation type="journal article" date="2018" name="Nat. Ecol. Evol.">
        <title>Pezizomycetes genomes reveal the molecular basis of ectomycorrhizal truffle lifestyle.</title>
        <authorList>
            <person name="Murat C."/>
            <person name="Payen T."/>
            <person name="Noel B."/>
            <person name="Kuo A."/>
            <person name="Morin E."/>
            <person name="Chen J."/>
            <person name="Kohler A."/>
            <person name="Krizsan K."/>
            <person name="Balestrini R."/>
            <person name="Da Silva C."/>
            <person name="Montanini B."/>
            <person name="Hainaut M."/>
            <person name="Levati E."/>
            <person name="Barry K.W."/>
            <person name="Belfiori B."/>
            <person name="Cichocki N."/>
            <person name="Clum A."/>
            <person name="Dockter R.B."/>
            <person name="Fauchery L."/>
            <person name="Guy J."/>
            <person name="Iotti M."/>
            <person name="Le Tacon F."/>
            <person name="Lindquist E.A."/>
            <person name="Lipzen A."/>
            <person name="Malagnac F."/>
            <person name="Mello A."/>
            <person name="Molinier V."/>
            <person name="Miyauchi S."/>
            <person name="Poulain J."/>
            <person name="Riccioni C."/>
            <person name="Rubini A."/>
            <person name="Sitrit Y."/>
            <person name="Splivallo R."/>
            <person name="Traeger S."/>
            <person name="Wang M."/>
            <person name="Zifcakova L."/>
            <person name="Wipf D."/>
            <person name="Zambonelli A."/>
            <person name="Paolocci F."/>
            <person name="Nowrousian M."/>
            <person name="Ottonello S."/>
            <person name="Baldrian P."/>
            <person name="Spatafora J.W."/>
            <person name="Henrissat B."/>
            <person name="Nagy L.G."/>
            <person name="Aury J.M."/>
            <person name="Wincker P."/>
            <person name="Grigoriev I.V."/>
            <person name="Bonfante P."/>
            <person name="Martin F.M."/>
        </authorList>
    </citation>
    <scope>NUCLEOTIDE SEQUENCE [LARGE SCALE GENOMIC DNA]</scope>
    <source>
        <strain evidence="3 4">CCBAS932</strain>
    </source>
</reference>
<dbReference type="EMBL" id="ML119110">
    <property type="protein sequence ID" value="RPB16003.1"/>
    <property type="molecule type" value="Genomic_DNA"/>
</dbReference>
<evidence type="ECO:0000313" key="3">
    <source>
        <dbReference type="EMBL" id="RPB16003.1"/>
    </source>
</evidence>
<evidence type="ECO:0000256" key="2">
    <source>
        <dbReference type="SAM" id="Phobius"/>
    </source>
</evidence>
<keyword evidence="4" id="KW-1185">Reference proteome</keyword>
<dbReference type="GO" id="GO:0030674">
    <property type="term" value="F:protein-macromolecule adaptor activity"/>
    <property type="evidence" value="ECO:0007669"/>
    <property type="project" value="TreeGrafter"/>
</dbReference>
<proteinExistence type="predicted"/>
<accession>A0A3N4KZK9</accession>
<keyword evidence="2" id="KW-1133">Transmembrane helix</keyword>
<dbReference type="AlphaFoldDB" id="A0A3N4KZK9"/>
<evidence type="ECO:0000256" key="1">
    <source>
        <dbReference type="SAM" id="MobiDB-lite"/>
    </source>
</evidence>
<keyword evidence="2" id="KW-0472">Membrane</keyword>
<evidence type="ECO:0000313" key="4">
    <source>
        <dbReference type="Proteomes" id="UP000277580"/>
    </source>
</evidence>
<dbReference type="GO" id="GO:0045046">
    <property type="term" value="P:protein import into peroxisome membrane"/>
    <property type="evidence" value="ECO:0007669"/>
    <property type="project" value="TreeGrafter"/>
</dbReference>
<dbReference type="InterPro" id="IPR006966">
    <property type="entry name" value="Peroxin-3"/>
</dbReference>
<feature type="region of interest" description="Disordered" evidence="1">
    <location>
        <begin position="304"/>
        <end position="328"/>
    </location>
</feature>
<dbReference type="Proteomes" id="UP000277580">
    <property type="component" value="Unassembled WGS sequence"/>
</dbReference>
<dbReference type="FunCoup" id="A0A3N4KZK9">
    <property type="interactions" value="188"/>
</dbReference>
<gene>
    <name evidence="3" type="ORF">P167DRAFT_570725</name>
</gene>
<name>A0A3N4KZK9_9PEZI</name>
<dbReference type="Pfam" id="PF04882">
    <property type="entry name" value="Peroxin-3"/>
    <property type="match status" value="1"/>
</dbReference>
<organism evidence="3 4">
    <name type="scientific">Morchella conica CCBAS932</name>
    <dbReference type="NCBI Taxonomy" id="1392247"/>
    <lineage>
        <taxon>Eukaryota</taxon>
        <taxon>Fungi</taxon>
        <taxon>Dikarya</taxon>
        <taxon>Ascomycota</taxon>
        <taxon>Pezizomycotina</taxon>
        <taxon>Pezizomycetes</taxon>
        <taxon>Pezizales</taxon>
        <taxon>Morchellaceae</taxon>
        <taxon>Morchella</taxon>
    </lineage>
</organism>
<dbReference type="OrthoDB" id="45930at2759"/>
<feature type="transmembrane region" description="Helical" evidence="2">
    <location>
        <begin position="16"/>
        <end position="34"/>
    </location>
</feature>
<keyword evidence="2" id="KW-0812">Transmembrane</keyword>
<dbReference type="PANTHER" id="PTHR28080:SF1">
    <property type="entry name" value="PEROXISOMAL BIOGENESIS FACTOR 3"/>
    <property type="match status" value="1"/>
</dbReference>
<dbReference type="GO" id="GO:0005778">
    <property type="term" value="C:peroxisomal membrane"/>
    <property type="evidence" value="ECO:0007669"/>
    <property type="project" value="InterPro"/>
</dbReference>
<feature type="compositionally biased region" description="Polar residues" evidence="1">
    <location>
        <begin position="305"/>
        <end position="323"/>
    </location>
</feature>
<dbReference type="PANTHER" id="PTHR28080">
    <property type="entry name" value="PEROXISOMAL BIOGENESIS FACTOR 3"/>
    <property type="match status" value="1"/>
</dbReference>
<dbReference type="InParanoid" id="A0A3N4KZK9"/>
<sequence>MFKATRNFLRRNRTNFAIGFGLVGVGYLATNYVISKFADAKDRMSSDRRAREKLTRRFEQYQQDCTLTVLALLPTATEHILEELPVEKLTQELQQKKAARIAKTRSVADASEASTAATFPQKDDDTQSLQSFASESFVMAAKDGEEKPRKSKNQLWDEIKISSLTRSLTLIYTLALLTILTRVQLNLLGRKKYLSSVVSIAEREGEHTIHMEEEGYGTDMATNHQYLTFSWWLLDRGWRNVAEKVELAVKQVFGPWNARSTISLGQMKELTAQTRKIIEGEGAEPSTRWLLFLLPPRSEEAMVLAQSSTSTAEVQEGTTTDPVSPSLRRLLDETSDLIDSPTANTVMTKMLNAAFTFLLESKLTDNAFKLKATALPPTQPSEEARGSGEDNDVGDAATTKFASVLAALTRQAHLIGKDMPNEYLQVMEQQTELEAFSALVYSSNFDYVAQSGDDGVAA</sequence>
<feature type="region of interest" description="Disordered" evidence="1">
    <location>
        <begin position="374"/>
        <end position="395"/>
    </location>
</feature>
<protein>
    <submittedName>
        <fullName evidence="3">Peroxin-3</fullName>
    </submittedName>
</protein>